<organism evidence="2 3">
    <name type="scientific">Deinococcus roseus</name>
    <dbReference type="NCBI Taxonomy" id="392414"/>
    <lineage>
        <taxon>Bacteria</taxon>
        <taxon>Thermotogati</taxon>
        <taxon>Deinococcota</taxon>
        <taxon>Deinococci</taxon>
        <taxon>Deinococcales</taxon>
        <taxon>Deinococcaceae</taxon>
        <taxon>Deinococcus</taxon>
    </lineage>
</organism>
<gene>
    <name evidence="2" type="ORF">GCM10008938_29130</name>
</gene>
<dbReference type="PANTHER" id="PTHR36441:SF1">
    <property type="entry name" value="DUF503 DOMAIN-CONTAINING PROTEIN"/>
    <property type="match status" value="1"/>
</dbReference>
<sequence length="107" mass="12066">MLGYIGTYICRLETPWVKSLKEKRALIKPVTEKLKARYPVTVARLDGLDAHDWEVIGVVTISNDHQWVQDTLKMVSDVMHTSGCEVTEESSSIQAIDQDGSDDEEDE</sequence>
<dbReference type="Proteomes" id="UP000632222">
    <property type="component" value="Unassembled WGS sequence"/>
</dbReference>
<protein>
    <recommendedName>
        <fullName evidence="4">DUF503 domain-containing protein</fullName>
    </recommendedName>
</protein>
<name>A0ABQ2D1C6_9DEIO</name>
<dbReference type="SUPFAM" id="SSF103007">
    <property type="entry name" value="Hypothetical protein TT1725"/>
    <property type="match status" value="1"/>
</dbReference>
<dbReference type="InterPro" id="IPR036746">
    <property type="entry name" value="TT1725-like_sf"/>
</dbReference>
<evidence type="ECO:0000256" key="1">
    <source>
        <dbReference type="SAM" id="MobiDB-lite"/>
    </source>
</evidence>
<evidence type="ECO:0000313" key="2">
    <source>
        <dbReference type="EMBL" id="GGJ41257.1"/>
    </source>
</evidence>
<dbReference type="PANTHER" id="PTHR36441">
    <property type="entry name" value="HYPOTHETICAL CYTOSOLIC PROTEIN"/>
    <property type="match status" value="1"/>
</dbReference>
<comment type="caution">
    <text evidence="2">The sequence shown here is derived from an EMBL/GenBank/DDBJ whole genome shotgun (WGS) entry which is preliminary data.</text>
</comment>
<evidence type="ECO:0000313" key="3">
    <source>
        <dbReference type="Proteomes" id="UP000632222"/>
    </source>
</evidence>
<feature type="region of interest" description="Disordered" evidence="1">
    <location>
        <begin position="84"/>
        <end position="107"/>
    </location>
</feature>
<keyword evidence="3" id="KW-1185">Reference proteome</keyword>
<dbReference type="EMBL" id="BMOD01000011">
    <property type="protein sequence ID" value="GGJ41257.1"/>
    <property type="molecule type" value="Genomic_DNA"/>
</dbReference>
<accession>A0ABQ2D1C6</accession>
<dbReference type="Pfam" id="PF04456">
    <property type="entry name" value="DUF503"/>
    <property type="match status" value="1"/>
</dbReference>
<dbReference type="Gene3D" id="3.30.70.1120">
    <property type="entry name" value="TT1725-like"/>
    <property type="match status" value="1"/>
</dbReference>
<reference evidence="3" key="1">
    <citation type="journal article" date="2019" name="Int. J. Syst. Evol. Microbiol.">
        <title>The Global Catalogue of Microorganisms (GCM) 10K type strain sequencing project: providing services to taxonomists for standard genome sequencing and annotation.</title>
        <authorList>
            <consortium name="The Broad Institute Genomics Platform"/>
            <consortium name="The Broad Institute Genome Sequencing Center for Infectious Disease"/>
            <person name="Wu L."/>
            <person name="Ma J."/>
        </authorList>
    </citation>
    <scope>NUCLEOTIDE SEQUENCE [LARGE SCALE GENOMIC DNA]</scope>
    <source>
        <strain evidence="3">JCM 14370</strain>
    </source>
</reference>
<dbReference type="InterPro" id="IPR007546">
    <property type="entry name" value="DUF503"/>
</dbReference>
<evidence type="ECO:0008006" key="4">
    <source>
        <dbReference type="Google" id="ProtNLM"/>
    </source>
</evidence>
<proteinExistence type="predicted"/>